<dbReference type="HAMAP" id="MF_00795">
    <property type="entry name" value="CutC"/>
    <property type="match status" value="1"/>
</dbReference>
<dbReference type="Proteomes" id="UP000789524">
    <property type="component" value="Unassembled WGS sequence"/>
</dbReference>
<evidence type="ECO:0000313" key="3">
    <source>
        <dbReference type="EMBL" id="CAG9567945.1"/>
    </source>
</evidence>
<comment type="similarity">
    <text evidence="1">Belongs to the CutC family.</text>
</comment>
<gene>
    <name evidence="3" type="ORF">DCHRY22_LOCUS8014</name>
</gene>
<dbReference type="OrthoDB" id="7392499at2759"/>
<dbReference type="Gene3D" id="3.20.20.380">
    <property type="entry name" value="Copper homeostasis (CutC) domain"/>
    <property type="match status" value="1"/>
</dbReference>
<dbReference type="EMBL" id="CAKASE010000059">
    <property type="protein sequence ID" value="CAG9567945.1"/>
    <property type="molecule type" value="Genomic_DNA"/>
</dbReference>
<dbReference type="InterPro" id="IPR005627">
    <property type="entry name" value="CutC-like"/>
</dbReference>
<accession>A0A8J2VVT7</accession>
<name>A0A8J2VVT7_9NEOP</name>
<dbReference type="GO" id="GO:0005507">
    <property type="term" value="F:copper ion binding"/>
    <property type="evidence" value="ECO:0007669"/>
    <property type="project" value="TreeGrafter"/>
</dbReference>
<keyword evidence="4" id="KW-1185">Reference proteome</keyword>
<reference evidence="3" key="1">
    <citation type="submission" date="2021-09" db="EMBL/GenBank/DDBJ databases">
        <authorList>
            <person name="Martin H S."/>
        </authorList>
    </citation>
    <scope>NUCLEOTIDE SEQUENCE</scope>
</reference>
<evidence type="ECO:0000313" key="4">
    <source>
        <dbReference type="Proteomes" id="UP000789524"/>
    </source>
</evidence>
<dbReference type="PANTHER" id="PTHR12598">
    <property type="entry name" value="COPPER HOMEOSTASIS PROTEIN CUTC"/>
    <property type="match status" value="1"/>
</dbReference>
<sequence>MLEVCVDSLESAVNAVLGGADELELCSCLVEGGLTPSPGLVTEVLSMASNSIQPKNRKSKKVKVNVMIRCRGGSHFSYNDHEMTTMLADIKVYKDMGVDRFVFGALTENHEVDKINCAKVLEEAGQVPVTFHRAFDLCRDPRNAVRDIIEVGFDRILTSGQKPSAVYNDAIELYKWLLRHFGSEIQILPGAGITCENAAIFMDLGFEMIHSSCKIIRKLDENDDLDMGDSEIYVTDEQIVRKMKDVIQKKRDKT</sequence>
<dbReference type="SUPFAM" id="SSF110395">
    <property type="entry name" value="CutC-like"/>
    <property type="match status" value="1"/>
</dbReference>
<evidence type="ECO:0000256" key="1">
    <source>
        <dbReference type="ARBA" id="ARBA00007768"/>
    </source>
</evidence>
<evidence type="ECO:0000256" key="2">
    <source>
        <dbReference type="ARBA" id="ARBA00019014"/>
    </source>
</evidence>
<dbReference type="PANTHER" id="PTHR12598:SF0">
    <property type="entry name" value="COPPER HOMEOSTASIS PROTEIN CUTC HOMOLOG"/>
    <property type="match status" value="1"/>
</dbReference>
<dbReference type="AlphaFoldDB" id="A0A8J2VVT7"/>
<dbReference type="InterPro" id="IPR036822">
    <property type="entry name" value="CutC-like_dom_sf"/>
</dbReference>
<protein>
    <recommendedName>
        <fullName evidence="2">Copper homeostasis protein cutC homolog</fullName>
    </recommendedName>
</protein>
<dbReference type="Pfam" id="PF03932">
    <property type="entry name" value="CutC"/>
    <property type="match status" value="1"/>
</dbReference>
<comment type="caution">
    <text evidence="3">The sequence shown here is derived from an EMBL/GenBank/DDBJ whole genome shotgun (WGS) entry which is preliminary data.</text>
</comment>
<organism evidence="3 4">
    <name type="scientific">Danaus chrysippus</name>
    <name type="common">African queen</name>
    <dbReference type="NCBI Taxonomy" id="151541"/>
    <lineage>
        <taxon>Eukaryota</taxon>
        <taxon>Metazoa</taxon>
        <taxon>Ecdysozoa</taxon>
        <taxon>Arthropoda</taxon>
        <taxon>Hexapoda</taxon>
        <taxon>Insecta</taxon>
        <taxon>Pterygota</taxon>
        <taxon>Neoptera</taxon>
        <taxon>Endopterygota</taxon>
        <taxon>Lepidoptera</taxon>
        <taxon>Glossata</taxon>
        <taxon>Ditrysia</taxon>
        <taxon>Papilionoidea</taxon>
        <taxon>Nymphalidae</taxon>
        <taxon>Danainae</taxon>
        <taxon>Danaini</taxon>
        <taxon>Danaina</taxon>
        <taxon>Danaus</taxon>
        <taxon>Anosia</taxon>
    </lineage>
</organism>
<proteinExistence type="inferred from homology"/>